<name>A0A9D1J6M7_9BACT</name>
<evidence type="ECO:0000313" key="4">
    <source>
        <dbReference type="Proteomes" id="UP000886744"/>
    </source>
</evidence>
<feature type="transmembrane region" description="Helical" evidence="1">
    <location>
        <begin position="210"/>
        <end position="227"/>
    </location>
</feature>
<evidence type="ECO:0000256" key="1">
    <source>
        <dbReference type="SAM" id="Phobius"/>
    </source>
</evidence>
<reference evidence="3" key="2">
    <citation type="journal article" date="2021" name="PeerJ">
        <title>Extensive microbial diversity within the chicken gut microbiome revealed by metagenomics and culture.</title>
        <authorList>
            <person name="Gilroy R."/>
            <person name="Ravi A."/>
            <person name="Getino M."/>
            <person name="Pursley I."/>
            <person name="Horton D.L."/>
            <person name="Alikhan N.F."/>
            <person name="Baker D."/>
            <person name="Gharbi K."/>
            <person name="Hall N."/>
            <person name="Watson M."/>
            <person name="Adriaenssens E.M."/>
            <person name="Foster-Nyarko E."/>
            <person name="Jarju S."/>
            <person name="Secka A."/>
            <person name="Antonio M."/>
            <person name="Oren A."/>
            <person name="Chaudhuri R.R."/>
            <person name="La Ragione R."/>
            <person name="Hildebrand F."/>
            <person name="Pallen M.J."/>
        </authorList>
    </citation>
    <scope>NUCLEOTIDE SEQUENCE</scope>
    <source>
        <strain evidence="3">ChiHjej13B12-12457</strain>
    </source>
</reference>
<evidence type="ECO:0000313" key="3">
    <source>
        <dbReference type="EMBL" id="HIR63051.1"/>
    </source>
</evidence>
<accession>A0A9D1J6M7</accession>
<keyword evidence="1" id="KW-0472">Membrane</keyword>
<dbReference type="InterPro" id="IPR005182">
    <property type="entry name" value="YdbS-like_PH"/>
</dbReference>
<keyword evidence="1" id="KW-1133">Transmembrane helix</keyword>
<proteinExistence type="predicted"/>
<feature type="transmembrane region" description="Helical" evidence="1">
    <location>
        <begin position="390"/>
        <end position="418"/>
    </location>
</feature>
<gene>
    <name evidence="3" type="ORF">IAC94_05970</name>
</gene>
<dbReference type="Proteomes" id="UP000886744">
    <property type="component" value="Unassembled WGS sequence"/>
</dbReference>
<dbReference type="PANTHER" id="PTHR34473">
    <property type="entry name" value="UPF0699 TRANSMEMBRANE PROTEIN YDBS"/>
    <property type="match status" value="1"/>
</dbReference>
<sequence>MRTGDFSEPRRMSGSAYWVLMAKGLREYASLFVILIVLKFIDADDQHTFMEKMRVVSLLSVGYLALAALTAFISWYFKKYYIEGGKLIFIHGLLSKETTSIPLSKVQSMRTKQGFIYRVMEMRGVLFDTLASKSAEIELILDDRDWKALMERVEVEEAVSGSSELSDSSELSVASGTSRFSEAAEERISGSSLSFSNSNLIKGAFCQNHLQGMAVLFAALAAVYNTVSTVDDHAVDHIIDYVDTHAGTLSLQPSGYVVVAVALYFFVMLLWIGKVFLRYANMEVRIARGQLTFESGLIARNSSRFSYDKICTVYVKRNFLEQWLHGSTVMLRQALNATDEKKGADVRVYGSESAADFLSWWLGSSYGSSPEIVSARSGYGLMWHVMRLDILISLAAAVTLACFGLYVWLAVPAAWLLISLAKGLMAVRRGRITLKEDYIEIHNGRFADIRNYVKYSNVEVVRLRSTPFTPYSCRVSLTLSTNGTSFTLRSLRVEEAREIYELLLCNCAGRPS</sequence>
<feature type="transmembrane region" description="Helical" evidence="1">
    <location>
        <begin position="53"/>
        <end position="77"/>
    </location>
</feature>
<dbReference type="Pfam" id="PF03703">
    <property type="entry name" value="bPH_2"/>
    <property type="match status" value="1"/>
</dbReference>
<feature type="transmembrane region" description="Helical" evidence="1">
    <location>
        <begin position="20"/>
        <end position="41"/>
    </location>
</feature>
<reference evidence="3" key="1">
    <citation type="submission" date="2020-10" db="EMBL/GenBank/DDBJ databases">
        <authorList>
            <person name="Gilroy R."/>
        </authorList>
    </citation>
    <scope>NUCLEOTIDE SEQUENCE</scope>
    <source>
        <strain evidence="3">ChiHjej13B12-12457</strain>
    </source>
</reference>
<keyword evidence="1" id="KW-0812">Transmembrane</keyword>
<protein>
    <submittedName>
        <fullName evidence="3">PH domain-containing protein</fullName>
    </submittedName>
</protein>
<dbReference type="AlphaFoldDB" id="A0A9D1J6M7"/>
<evidence type="ECO:0000259" key="2">
    <source>
        <dbReference type="Pfam" id="PF03703"/>
    </source>
</evidence>
<dbReference type="PANTHER" id="PTHR34473:SF2">
    <property type="entry name" value="UPF0699 TRANSMEMBRANE PROTEIN YDBT"/>
    <property type="match status" value="1"/>
</dbReference>
<comment type="caution">
    <text evidence="3">The sequence shown here is derived from an EMBL/GenBank/DDBJ whole genome shotgun (WGS) entry which is preliminary data.</text>
</comment>
<feature type="domain" description="YdbS-like PH" evidence="2">
    <location>
        <begin position="75"/>
        <end position="139"/>
    </location>
</feature>
<organism evidence="3 4">
    <name type="scientific">Candidatus Coprenecus avistercoris</name>
    <dbReference type="NCBI Taxonomy" id="2840730"/>
    <lineage>
        <taxon>Bacteria</taxon>
        <taxon>Pseudomonadati</taxon>
        <taxon>Bacteroidota</taxon>
        <taxon>Bacteroidia</taxon>
        <taxon>Bacteroidales</taxon>
        <taxon>Rikenellaceae</taxon>
        <taxon>Rikenellaceae incertae sedis</taxon>
        <taxon>Candidatus Coprenecus</taxon>
    </lineage>
</organism>
<dbReference type="EMBL" id="DVHI01000074">
    <property type="protein sequence ID" value="HIR63051.1"/>
    <property type="molecule type" value="Genomic_DNA"/>
</dbReference>
<feature type="transmembrane region" description="Helical" evidence="1">
    <location>
        <begin position="256"/>
        <end position="277"/>
    </location>
</feature>